<evidence type="ECO:0000313" key="2">
    <source>
        <dbReference type="Proteomes" id="UP000199656"/>
    </source>
</evidence>
<dbReference type="OrthoDB" id="794480at2"/>
<keyword evidence="2" id="KW-1185">Reference proteome</keyword>
<reference evidence="2" key="1">
    <citation type="submission" date="2016-10" db="EMBL/GenBank/DDBJ databases">
        <authorList>
            <person name="Varghese N."/>
            <person name="Submissions S."/>
        </authorList>
    </citation>
    <scope>NUCLEOTIDE SEQUENCE [LARGE SCALE GENOMIC DNA]</scope>
    <source>
        <strain evidence="2">DSM 23920</strain>
    </source>
</reference>
<dbReference type="STRING" id="408074.SAMN05660909_04222"/>
<dbReference type="RefSeq" id="WP_089763929.1">
    <property type="nucleotide sequence ID" value="NZ_BKAT01000042.1"/>
</dbReference>
<gene>
    <name evidence="1" type="ORF">SAMN05660909_04222</name>
</gene>
<protein>
    <submittedName>
        <fullName evidence="1">Uncharacterized protein</fullName>
    </submittedName>
</protein>
<evidence type="ECO:0000313" key="1">
    <source>
        <dbReference type="EMBL" id="SEA93490.1"/>
    </source>
</evidence>
<organism evidence="1 2">
    <name type="scientific">Chitinophaga terrae</name>
    <name type="common">ex Kim and Jung 2007</name>
    <dbReference type="NCBI Taxonomy" id="408074"/>
    <lineage>
        <taxon>Bacteria</taxon>
        <taxon>Pseudomonadati</taxon>
        <taxon>Bacteroidota</taxon>
        <taxon>Chitinophagia</taxon>
        <taxon>Chitinophagales</taxon>
        <taxon>Chitinophagaceae</taxon>
        <taxon>Chitinophaga</taxon>
    </lineage>
</organism>
<dbReference type="Proteomes" id="UP000199656">
    <property type="component" value="Unassembled WGS sequence"/>
</dbReference>
<accession>A0A1H4F9A9</accession>
<proteinExistence type="predicted"/>
<name>A0A1H4F9A9_9BACT</name>
<dbReference type="AlphaFoldDB" id="A0A1H4F9A9"/>
<dbReference type="EMBL" id="FNRL01000023">
    <property type="protein sequence ID" value="SEA93490.1"/>
    <property type="molecule type" value="Genomic_DNA"/>
</dbReference>
<sequence length="112" mass="13410">MEDFEQRWKPIEQMLAERFGKTPNMEAILFLIGVNELNNLTKKKYTKEQKQDLMHVAVCTLLSRSGYYELEGYDKDGWPHFRELQPVPKLGMEEQERFLKEHIIDYFTDHDA</sequence>